<evidence type="ECO:0000313" key="7">
    <source>
        <dbReference type="EMBL" id="MBB5191785.1"/>
    </source>
</evidence>
<dbReference type="GO" id="GO:0003680">
    <property type="term" value="F:minor groove of adenine-thymine-rich DNA binding"/>
    <property type="evidence" value="ECO:0007669"/>
    <property type="project" value="TreeGrafter"/>
</dbReference>
<dbReference type="GO" id="GO:0001217">
    <property type="term" value="F:DNA-binding transcription repressor activity"/>
    <property type="evidence" value="ECO:0007669"/>
    <property type="project" value="TreeGrafter"/>
</dbReference>
<keyword evidence="4 7" id="KW-0238">DNA-binding</keyword>
<comment type="caution">
    <text evidence="7">The sequence shown here is derived from an EMBL/GenBank/DDBJ whole genome shotgun (WGS) entry which is preliminary data.</text>
</comment>
<dbReference type="PANTHER" id="PTHR38097:SF2">
    <property type="entry name" value="DNA-BINDING PROTEIN STPA"/>
    <property type="match status" value="1"/>
</dbReference>
<evidence type="ECO:0000256" key="2">
    <source>
        <dbReference type="ARBA" id="ARBA00010610"/>
    </source>
</evidence>
<dbReference type="GO" id="GO:0032993">
    <property type="term" value="C:protein-DNA complex"/>
    <property type="evidence" value="ECO:0007669"/>
    <property type="project" value="TreeGrafter"/>
</dbReference>
<proteinExistence type="inferred from homology"/>
<gene>
    <name evidence="7" type="ORF">HNQ50_002515</name>
</gene>
<protein>
    <submittedName>
        <fullName evidence="7">DNA-binding protein H-NS</fullName>
    </submittedName>
</protein>
<dbReference type="AlphaFoldDB" id="A0A840REM5"/>
<sequence>MDLSGLNLPQLYKLQKDLDAEIIRRKETDKVTLINELQQLAAAKGFSLNEVLGLEGKKAGKKAASASKAQYRNPEDATQTWSGRGRKPQWALKWLSEGKSLEDLRV</sequence>
<dbReference type="GO" id="GO:0005829">
    <property type="term" value="C:cytosol"/>
    <property type="evidence" value="ECO:0007669"/>
    <property type="project" value="TreeGrafter"/>
</dbReference>
<dbReference type="Proteomes" id="UP000543030">
    <property type="component" value="Unassembled WGS sequence"/>
</dbReference>
<dbReference type="GO" id="GO:0000976">
    <property type="term" value="F:transcription cis-regulatory region binding"/>
    <property type="evidence" value="ECO:0007669"/>
    <property type="project" value="TreeGrafter"/>
</dbReference>
<comment type="similarity">
    <text evidence="2">Belongs to the histone-like protein H-NS family.</text>
</comment>
<organism evidence="7 8">
    <name type="scientific">Silvimonas terrae</name>
    <dbReference type="NCBI Taxonomy" id="300266"/>
    <lineage>
        <taxon>Bacteria</taxon>
        <taxon>Pseudomonadati</taxon>
        <taxon>Pseudomonadota</taxon>
        <taxon>Betaproteobacteria</taxon>
        <taxon>Neisseriales</taxon>
        <taxon>Chitinibacteraceae</taxon>
        <taxon>Silvimonas</taxon>
    </lineage>
</organism>
<dbReference type="SMART" id="SM00528">
    <property type="entry name" value="HNS"/>
    <property type="match status" value="1"/>
</dbReference>
<comment type="subcellular location">
    <subcellularLocation>
        <location evidence="1">Cytoplasm</location>
        <location evidence="1">Nucleoid</location>
    </subcellularLocation>
</comment>
<evidence type="ECO:0000259" key="6">
    <source>
        <dbReference type="SMART" id="SM00528"/>
    </source>
</evidence>
<reference evidence="7 8" key="1">
    <citation type="submission" date="2020-08" db="EMBL/GenBank/DDBJ databases">
        <title>Genomic Encyclopedia of Type Strains, Phase IV (KMG-IV): sequencing the most valuable type-strain genomes for metagenomic binning, comparative biology and taxonomic classification.</title>
        <authorList>
            <person name="Goeker M."/>
        </authorList>
    </citation>
    <scope>NUCLEOTIDE SEQUENCE [LARGE SCALE GENOMIC DNA]</scope>
    <source>
        <strain evidence="7 8">DSM 18233</strain>
    </source>
</reference>
<dbReference type="EMBL" id="JACHHN010000004">
    <property type="protein sequence ID" value="MBB5191785.1"/>
    <property type="molecule type" value="Genomic_DNA"/>
</dbReference>
<dbReference type="GO" id="GO:0003681">
    <property type="term" value="F:bent DNA binding"/>
    <property type="evidence" value="ECO:0007669"/>
    <property type="project" value="TreeGrafter"/>
</dbReference>
<evidence type="ECO:0000256" key="4">
    <source>
        <dbReference type="ARBA" id="ARBA00023125"/>
    </source>
</evidence>
<keyword evidence="3" id="KW-0963">Cytoplasm</keyword>
<dbReference type="GO" id="GO:0009295">
    <property type="term" value="C:nucleoid"/>
    <property type="evidence" value="ECO:0007669"/>
    <property type="project" value="UniProtKB-SubCell"/>
</dbReference>
<accession>A0A840REM5</accession>
<evidence type="ECO:0000313" key="8">
    <source>
        <dbReference type="Proteomes" id="UP000543030"/>
    </source>
</evidence>
<evidence type="ECO:0000256" key="5">
    <source>
        <dbReference type="SAM" id="MobiDB-lite"/>
    </source>
</evidence>
<dbReference type="RefSeq" id="WP_184101112.1">
    <property type="nucleotide sequence ID" value="NZ_JACHHN010000004.1"/>
</dbReference>
<dbReference type="InterPro" id="IPR027444">
    <property type="entry name" value="H-NS_C_dom"/>
</dbReference>
<evidence type="ECO:0000256" key="1">
    <source>
        <dbReference type="ARBA" id="ARBA00004453"/>
    </source>
</evidence>
<feature type="domain" description="DNA-binding protein H-NS-like C-terminal" evidence="6">
    <location>
        <begin position="61"/>
        <end position="106"/>
    </location>
</feature>
<dbReference type="Gene3D" id="4.10.430.10">
    <property type="entry name" value="Histone-like protein H-NS, C-terminal domain"/>
    <property type="match status" value="1"/>
</dbReference>
<dbReference type="SUPFAM" id="SSF81273">
    <property type="entry name" value="H-NS histone-like proteins"/>
    <property type="match status" value="1"/>
</dbReference>
<feature type="region of interest" description="Disordered" evidence="5">
    <location>
        <begin position="63"/>
        <end position="86"/>
    </location>
</feature>
<name>A0A840REM5_9NEIS</name>
<dbReference type="PANTHER" id="PTHR38097">
    <property type="match status" value="1"/>
</dbReference>
<keyword evidence="8" id="KW-1185">Reference proteome</keyword>
<dbReference type="InterPro" id="IPR037150">
    <property type="entry name" value="H-NS_C_dom_sf"/>
</dbReference>
<evidence type="ECO:0000256" key="3">
    <source>
        <dbReference type="ARBA" id="ARBA00022490"/>
    </source>
</evidence>
<dbReference type="Pfam" id="PF00816">
    <property type="entry name" value="Histone_HNS"/>
    <property type="match status" value="1"/>
</dbReference>